<evidence type="ECO:0000256" key="4">
    <source>
        <dbReference type="ARBA" id="ARBA00023136"/>
    </source>
</evidence>
<dbReference type="Pfam" id="PF02535">
    <property type="entry name" value="Zip"/>
    <property type="match status" value="1"/>
</dbReference>
<evidence type="ECO:0000256" key="5">
    <source>
        <dbReference type="SAM" id="Phobius"/>
    </source>
</evidence>
<sequence>MNATTVTILGALAGLTIFLGLPVARLRALSSRSQGFLNAVATGVLIFLLVDILGKAVEPIHSALSTAHRGNVTTLVGLVAIYAVGVATGLLGLVYFNRAVLSRLRRFRLDGPGAAVAAALPVAPTARSLALMIACGLGLHNFSEGLAIGQSAASGALAFTGVLMVGFGLHNITEGFGVAAPMAGEEQRPSWGFLGVAGLIGGGPTFLGTLVGYHVVSDYAFVLFLALAAGALIYVINEMFVICRRLTTQSWLAPGLLLGFLAGFATDLFLTYHGG</sequence>
<gene>
    <name evidence="6" type="ORF">JF888_11695</name>
</gene>
<comment type="caution">
    <text evidence="6">The sequence shown here is derived from an EMBL/GenBank/DDBJ whole genome shotgun (WGS) entry which is preliminary data.</text>
</comment>
<protein>
    <submittedName>
        <fullName evidence="6">ZIP family metal transporter</fullName>
    </submittedName>
</protein>
<proteinExistence type="predicted"/>
<evidence type="ECO:0000256" key="1">
    <source>
        <dbReference type="ARBA" id="ARBA00004141"/>
    </source>
</evidence>
<feature type="transmembrane region" description="Helical" evidence="5">
    <location>
        <begin position="191"/>
        <end position="213"/>
    </location>
</feature>
<dbReference type="AlphaFoldDB" id="A0A934KE45"/>
<dbReference type="EMBL" id="JAEKNQ010000044">
    <property type="protein sequence ID" value="MBJ7603839.1"/>
    <property type="molecule type" value="Genomic_DNA"/>
</dbReference>
<dbReference type="GO" id="GO:0046873">
    <property type="term" value="F:metal ion transmembrane transporter activity"/>
    <property type="evidence" value="ECO:0007669"/>
    <property type="project" value="InterPro"/>
</dbReference>
<feature type="transmembrane region" description="Helical" evidence="5">
    <location>
        <begin position="252"/>
        <end position="272"/>
    </location>
</feature>
<keyword evidence="3 5" id="KW-1133">Transmembrane helix</keyword>
<organism evidence="6 7">
    <name type="scientific">Candidatus Dormiibacter inghamiae</name>
    <dbReference type="NCBI Taxonomy" id="3127013"/>
    <lineage>
        <taxon>Bacteria</taxon>
        <taxon>Bacillati</taxon>
        <taxon>Candidatus Dormiibacterota</taxon>
        <taxon>Candidatus Dormibacteria</taxon>
        <taxon>Candidatus Dormibacterales</taxon>
        <taxon>Candidatus Dormibacteraceae</taxon>
        <taxon>Candidatus Dormiibacter</taxon>
    </lineage>
</organism>
<feature type="transmembrane region" description="Helical" evidence="5">
    <location>
        <begin position="6"/>
        <end position="24"/>
    </location>
</feature>
<dbReference type="RefSeq" id="WP_338180502.1">
    <property type="nucleotide sequence ID" value="NZ_JAEKNQ010000044.1"/>
</dbReference>
<keyword evidence="4 5" id="KW-0472">Membrane</keyword>
<evidence type="ECO:0000313" key="7">
    <source>
        <dbReference type="Proteomes" id="UP000620075"/>
    </source>
</evidence>
<feature type="transmembrane region" description="Helical" evidence="5">
    <location>
        <begin position="219"/>
        <end position="240"/>
    </location>
</feature>
<feature type="transmembrane region" description="Helical" evidence="5">
    <location>
        <begin position="74"/>
        <end position="96"/>
    </location>
</feature>
<reference evidence="6 7" key="1">
    <citation type="submission" date="2020-10" db="EMBL/GenBank/DDBJ databases">
        <title>Ca. Dormibacterota MAGs.</title>
        <authorList>
            <person name="Montgomery K."/>
        </authorList>
    </citation>
    <scope>NUCLEOTIDE SEQUENCE [LARGE SCALE GENOMIC DNA]</scope>
    <source>
        <strain evidence="6">SC8811_S16_3</strain>
    </source>
</reference>
<evidence type="ECO:0000256" key="3">
    <source>
        <dbReference type="ARBA" id="ARBA00022989"/>
    </source>
</evidence>
<feature type="transmembrane region" description="Helical" evidence="5">
    <location>
        <begin position="116"/>
        <end position="139"/>
    </location>
</feature>
<evidence type="ECO:0000256" key="2">
    <source>
        <dbReference type="ARBA" id="ARBA00022692"/>
    </source>
</evidence>
<comment type="subcellular location">
    <subcellularLocation>
        <location evidence="1">Membrane</location>
        <topology evidence="1">Multi-pass membrane protein</topology>
    </subcellularLocation>
</comment>
<name>A0A934KE45_9BACT</name>
<feature type="transmembrane region" description="Helical" evidence="5">
    <location>
        <begin position="151"/>
        <end position="170"/>
    </location>
</feature>
<accession>A0A934KE45</accession>
<evidence type="ECO:0000313" key="6">
    <source>
        <dbReference type="EMBL" id="MBJ7603839.1"/>
    </source>
</evidence>
<dbReference type="Proteomes" id="UP000620075">
    <property type="component" value="Unassembled WGS sequence"/>
</dbReference>
<feature type="transmembrane region" description="Helical" evidence="5">
    <location>
        <begin position="36"/>
        <end position="54"/>
    </location>
</feature>
<keyword evidence="2 5" id="KW-0812">Transmembrane</keyword>
<dbReference type="GO" id="GO:0016020">
    <property type="term" value="C:membrane"/>
    <property type="evidence" value="ECO:0007669"/>
    <property type="project" value="UniProtKB-SubCell"/>
</dbReference>
<dbReference type="InterPro" id="IPR003689">
    <property type="entry name" value="ZIP"/>
</dbReference>